<evidence type="ECO:0000313" key="2">
    <source>
        <dbReference type="EMBL" id="KAK2577872.1"/>
    </source>
</evidence>
<name>A0AAD9RDQ9_9HYME</name>
<comment type="caution">
    <text evidence="2">The sequence shown here is derived from an EMBL/GenBank/DDBJ whole genome shotgun (WGS) entry which is preliminary data.</text>
</comment>
<feature type="compositionally biased region" description="Basic and acidic residues" evidence="1">
    <location>
        <begin position="1"/>
        <end position="23"/>
    </location>
</feature>
<organism evidence="2 3">
    <name type="scientific">Odynerus spinipes</name>
    <dbReference type="NCBI Taxonomy" id="1348599"/>
    <lineage>
        <taxon>Eukaryota</taxon>
        <taxon>Metazoa</taxon>
        <taxon>Ecdysozoa</taxon>
        <taxon>Arthropoda</taxon>
        <taxon>Hexapoda</taxon>
        <taxon>Insecta</taxon>
        <taxon>Pterygota</taxon>
        <taxon>Neoptera</taxon>
        <taxon>Endopterygota</taxon>
        <taxon>Hymenoptera</taxon>
        <taxon>Apocrita</taxon>
        <taxon>Aculeata</taxon>
        <taxon>Vespoidea</taxon>
        <taxon>Vespidae</taxon>
        <taxon>Eumeninae</taxon>
        <taxon>Odynerus</taxon>
    </lineage>
</organism>
<evidence type="ECO:0000313" key="3">
    <source>
        <dbReference type="Proteomes" id="UP001258017"/>
    </source>
</evidence>
<reference evidence="2" key="1">
    <citation type="submission" date="2021-08" db="EMBL/GenBank/DDBJ databases">
        <authorList>
            <person name="Misof B."/>
            <person name="Oliver O."/>
            <person name="Podsiadlowski L."/>
            <person name="Donath A."/>
            <person name="Peters R."/>
            <person name="Mayer C."/>
            <person name="Rust J."/>
            <person name="Gunkel S."/>
            <person name="Lesny P."/>
            <person name="Martin S."/>
            <person name="Oeyen J.P."/>
            <person name="Petersen M."/>
            <person name="Panagiotis P."/>
            <person name="Wilbrandt J."/>
            <person name="Tanja T."/>
        </authorList>
    </citation>
    <scope>NUCLEOTIDE SEQUENCE</scope>
    <source>
        <strain evidence="2">GBR_01_08_01A</strain>
        <tissue evidence="2">Thorax + abdomen</tissue>
    </source>
</reference>
<sequence length="355" mass="40701">MKKVEELVVHNKEEEVRETRAEENQPVQEMPEAQAEEPNQEAPMPRRMAGRKLGQTNEDVQTAHRIKLMEREEKLQSEGARRSKRLLDKCMQANAVIEEIITTPTDYEEAVESEQGESWLSAMNKEMNSSQQHNVWELVPGREGMKVIKSTDGEIIDEVMTKLKTEFKMTQTNEEIKFLNIKLEKDGTKELELVYSRNRVDLQISTNASWGTTRIAKSYSGYTVKIGECLIAWKSQKQKLVTLSTCESEIVVICEGAKELKLIFAILNSLGMNEACKVPIVLKTDTQSAIDWIYKNNVTNRTKHIDRKYYFVRDEVKKGNIKLQHISTDNMEADILTKGLTYDKHSKCGKKLGLQ</sequence>
<proteinExistence type="predicted"/>
<dbReference type="CDD" id="cd09272">
    <property type="entry name" value="RNase_HI_RT_Ty1"/>
    <property type="match status" value="1"/>
</dbReference>
<dbReference type="EMBL" id="JAIFRP010001038">
    <property type="protein sequence ID" value="KAK2577872.1"/>
    <property type="molecule type" value="Genomic_DNA"/>
</dbReference>
<accession>A0AAD9RDQ9</accession>
<feature type="region of interest" description="Disordered" evidence="1">
    <location>
        <begin position="1"/>
        <end position="47"/>
    </location>
</feature>
<keyword evidence="3" id="KW-1185">Reference proteome</keyword>
<evidence type="ECO:0000256" key="1">
    <source>
        <dbReference type="SAM" id="MobiDB-lite"/>
    </source>
</evidence>
<protein>
    <submittedName>
        <fullName evidence="2">Uncharacterized protein</fullName>
    </submittedName>
</protein>
<reference evidence="2" key="2">
    <citation type="journal article" date="2023" name="Commun. Biol.">
        <title>Intrasexual cuticular hydrocarbon dimorphism in a wasp sheds light on hydrocarbon biosynthesis genes in Hymenoptera.</title>
        <authorList>
            <person name="Moris V.C."/>
            <person name="Podsiadlowski L."/>
            <person name="Martin S."/>
            <person name="Oeyen J.P."/>
            <person name="Donath A."/>
            <person name="Petersen M."/>
            <person name="Wilbrandt J."/>
            <person name="Misof B."/>
            <person name="Liedtke D."/>
            <person name="Thamm M."/>
            <person name="Scheiner R."/>
            <person name="Schmitt T."/>
            <person name="Niehuis O."/>
        </authorList>
    </citation>
    <scope>NUCLEOTIDE SEQUENCE</scope>
    <source>
        <strain evidence="2">GBR_01_08_01A</strain>
    </source>
</reference>
<dbReference type="Proteomes" id="UP001258017">
    <property type="component" value="Unassembled WGS sequence"/>
</dbReference>
<gene>
    <name evidence="2" type="ORF">KPH14_008173</name>
</gene>
<dbReference type="PANTHER" id="PTHR11439">
    <property type="entry name" value="GAG-POL-RELATED RETROTRANSPOSON"/>
    <property type="match status" value="1"/>
</dbReference>
<dbReference type="AlphaFoldDB" id="A0AAD9RDQ9"/>